<dbReference type="AlphaFoldDB" id="A0A0E9QIX3"/>
<dbReference type="EMBL" id="GBXM01092120">
    <property type="protein sequence ID" value="JAH16457.1"/>
    <property type="molecule type" value="Transcribed_RNA"/>
</dbReference>
<evidence type="ECO:0000313" key="1">
    <source>
        <dbReference type="EMBL" id="JAH16457.1"/>
    </source>
</evidence>
<proteinExistence type="predicted"/>
<organism evidence="1">
    <name type="scientific">Anguilla anguilla</name>
    <name type="common">European freshwater eel</name>
    <name type="synonym">Muraena anguilla</name>
    <dbReference type="NCBI Taxonomy" id="7936"/>
    <lineage>
        <taxon>Eukaryota</taxon>
        <taxon>Metazoa</taxon>
        <taxon>Chordata</taxon>
        <taxon>Craniata</taxon>
        <taxon>Vertebrata</taxon>
        <taxon>Euteleostomi</taxon>
        <taxon>Actinopterygii</taxon>
        <taxon>Neopterygii</taxon>
        <taxon>Teleostei</taxon>
        <taxon>Anguilliformes</taxon>
        <taxon>Anguillidae</taxon>
        <taxon>Anguilla</taxon>
    </lineage>
</organism>
<name>A0A0E9QIX3_ANGAN</name>
<reference evidence="1" key="2">
    <citation type="journal article" date="2015" name="Fish Shellfish Immunol.">
        <title>Early steps in the European eel (Anguilla anguilla)-Vibrio vulnificus interaction in the gills: Role of the RtxA13 toxin.</title>
        <authorList>
            <person name="Callol A."/>
            <person name="Pajuelo D."/>
            <person name="Ebbesson L."/>
            <person name="Teles M."/>
            <person name="MacKenzie S."/>
            <person name="Amaro C."/>
        </authorList>
    </citation>
    <scope>NUCLEOTIDE SEQUENCE</scope>
</reference>
<reference evidence="1" key="1">
    <citation type="submission" date="2014-11" db="EMBL/GenBank/DDBJ databases">
        <authorList>
            <person name="Amaro Gonzalez C."/>
        </authorList>
    </citation>
    <scope>NUCLEOTIDE SEQUENCE</scope>
</reference>
<sequence length="33" mass="3722">MVFTSSCNVQFHVCFLPIATFKAIMANNNNCKQ</sequence>
<accession>A0A0E9QIX3</accession>
<protein>
    <submittedName>
        <fullName evidence="1">Uncharacterized protein</fullName>
    </submittedName>
</protein>